<proteinExistence type="inferred from homology"/>
<evidence type="ECO:0000256" key="4">
    <source>
        <dbReference type="ARBA" id="ARBA00022833"/>
    </source>
</evidence>
<keyword evidence="7" id="KW-1133">Transmembrane helix</keyword>
<reference evidence="9 10" key="1">
    <citation type="journal article" date="2016" name="Genome Biol. Evol.">
        <title>Comparative Genomic Analyses of the Moraxella catarrhalis Serosensitive and Seroresistant Lineages Demonstrate Their Independent Evolution.</title>
        <authorList>
            <person name="Earl J.P."/>
            <person name="de Vries S.P."/>
            <person name="Ahmed A."/>
            <person name="Powell E."/>
            <person name="Schultz M.P."/>
            <person name="Hermans P.W."/>
            <person name="Hill D.J."/>
            <person name="Zhou Z."/>
            <person name="Constantinidou C.I."/>
            <person name="Hu F.Z."/>
            <person name="Bootsma H.J."/>
            <person name="Ehrlich G.D."/>
        </authorList>
    </citation>
    <scope>NUCLEOTIDE SEQUENCE [LARGE SCALE GENOMIC DNA]</scope>
    <source>
        <strain evidence="9 10">Z7542</strain>
    </source>
</reference>
<dbReference type="Pfam" id="PF01435">
    <property type="entry name" value="Peptidase_M48"/>
    <property type="match status" value="1"/>
</dbReference>
<evidence type="ECO:0000313" key="9">
    <source>
        <dbReference type="EMBL" id="OAU95691.1"/>
    </source>
</evidence>
<protein>
    <submittedName>
        <fullName evidence="9">Peptidase M48, Ste24p</fullName>
    </submittedName>
</protein>
<keyword evidence="1 6" id="KW-0645">Protease</keyword>
<keyword evidence="10" id="KW-1185">Reference proteome</keyword>
<gene>
    <name evidence="9" type="ORF">AO384_1297</name>
</gene>
<keyword evidence="2" id="KW-0479">Metal-binding</keyword>
<evidence type="ECO:0000256" key="5">
    <source>
        <dbReference type="ARBA" id="ARBA00023049"/>
    </source>
</evidence>
<dbReference type="Gene3D" id="3.30.2010.10">
    <property type="entry name" value="Metalloproteases ('zincins'), catalytic domain"/>
    <property type="match status" value="1"/>
</dbReference>
<sequence>MMATPIKVRYFDGKISTAHTAEIMPLSHQGKTDGFTVSYGGHELRYCSDDGEYLPAVGGSPHALMMKDGSRIEFVHGVPEWLTLEKQSLFAKIAHMESRWVWIGTSVVIMCVLVFGMFKFAIPLAAHHIAQRVPADIMMAVGDQAESYVMDMTTPSTLPKSRQDDIVALYDKLDGNPKAKIIVRGGGDVGANALAIPNNTIIITDELIHLTDDDNQILAVLAHEQGHLVHHHSLEQAINSLGISVLIVVITGDTSDMLLTLPALLTTADYSQKAELQADRFAINELKRLNVSAIHLADFFEKMKQEQGNGHGHWSLLSTHPKTDKRIEQVYQYQ</sequence>
<dbReference type="PANTHER" id="PTHR22726:SF1">
    <property type="entry name" value="METALLOENDOPEPTIDASE OMA1, MITOCHONDRIAL"/>
    <property type="match status" value="1"/>
</dbReference>
<evidence type="ECO:0000256" key="1">
    <source>
        <dbReference type="ARBA" id="ARBA00022670"/>
    </source>
</evidence>
<accession>A0A198UH14</accession>
<dbReference type="CDD" id="cd07332">
    <property type="entry name" value="M48C_Oma1_like"/>
    <property type="match status" value="1"/>
</dbReference>
<keyword evidence="7" id="KW-0812">Transmembrane</keyword>
<dbReference type="GO" id="GO:0016020">
    <property type="term" value="C:membrane"/>
    <property type="evidence" value="ECO:0007669"/>
    <property type="project" value="TreeGrafter"/>
</dbReference>
<dbReference type="Proteomes" id="UP000078228">
    <property type="component" value="Unassembled WGS sequence"/>
</dbReference>
<dbReference type="InterPro" id="IPR051156">
    <property type="entry name" value="Mito/Outer_Membr_Metalloprot"/>
</dbReference>
<keyword evidence="3 6" id="KW-0378">Hydrolase</keyword>
<comment type="cofactor">
    <cofactor evidence="6">
        <name>Zn(2+)</name>
        <dbReference type="ChEBI" id="CHEBI:29105"/>
    </cofactor>
    <text evidence="6">Binds 1 zinc ion per subunit.</text>
</comment>
<comment type="similarity">
    <text evidence="6">Belongs to the peptidase M48 family.</text>
</comment>
<feature type="domain" description="Peptidase M48" evidence="8">
    <location>
        <begin position="191"/>
        <end position="330"/>
    </location>
</feature>
<evidence type="ECO:0000256" key="2">
    <source>
        <dbReference type="ARBA" id="ARBA00022723"/>
    </source>
</evidence>
<keyword evidence="7" id="KW-0472">Membrane</keyword>
<comment type="caution">
    <text evidence="9">The sequence shown here is derived from an EMBL/GenBank/DDBJ whole genome shotgun (WGS) entry which is preliminary data.</text>
</comment>
<evidence type="ECO:0000256" key="6">
    <source>
        <dbReference type="RuleBase" id="RU003983"/>
    </source>
</evidence>
<feature type="transmembrane region" description="Helical" evidence="7">
    <location>
        <begin position="100"/>
        <end position="122"/>
    </location>
</feature>
<evidence type="ECO:0000256" key="7">
    <source>
        <dbReference type="SAM" id="Phobius"/>
    </source>
</evidence>
<dbReference type="GO" id="GO:0004222">
    <property type="term" value="F:metalloendopeptidase activity"/>
    <property type="evidence" value="ECO:0007669"/>
    <property type="project" value="InterPro"/>
</dbReference>
<dbReference type="EMBL" id="LXHC01000022">
    <property type="protein sequence ID" value="OAU95691.1"/>
    <property type="molecule type" value="Genomic_DNA"/>
</dbReference>
<evidence type="ECO:0000313" key="10">
    <source>
        <dbReference type="Proteomes" id="UP000078228"/>
    </source>
</evidence>
<dbReference type="PANTHER" id="PTHR22726">
    <property type="entry name" value="METALLOENDOPEPTIDASE OMA1"/>
    <property type="match status" value="1"/>
</dbReference>
<dbReference type="AlphaFoldDB" id="A0A198UH14"/>
<dbReference type="PATRIC" id="fig|480.237.peg.1114"/>
<organism evidence="9 10">
    <name type="scientific">Moraxella catarrhalis</name>
    <name type="common">Branhamella catarrhalis</name>
    <dbReference type="NCBI Taxonomy" id="480"/>
    <lineage>
        <taxon>Bacteria</taxon>
        <taxon>Pseudomonadati</taxon>
        <taxon>Pseudomonadota</taxon>
        <taxon>Gammaproteobacteria</taxon>
        <taxon>Moraxellales</taxon>
        <taxon>Moraxellaceae</taxon>
        <taxon>Moraxella</taxon>
    </lineage>
</organism>
<keyword evidence="4 6" id="KW-0862">Zinc</keyword>
<keyword evidence="5 6" id="KW-0482">Metalloprotease</keyword>
<dbReference type="GO" id="GO:0051603">
    <property type="term" value="P:proteolysis involved in protein catabolic process"/>
    <property type="evidence" value="ECO:0007669"/>
    <property type="project" value="TreeGrafter"/>
</dbReference>
<evidence type="ECO:0000256" key="3">
    <source>
        <dbReference type="ARBA" id="ARBA00022801"/>
    </source>
</evidence>
<dbReference type="InterPro" id="IPR001915">
    <property type="entry name" value="Peptidase_M48"/>
</dbReference>
<name>A0A198UH14_MORCA</name>
<dbReference type="GO" id="GO:0046872">
    <property type="term" value="F:metal ion binding"/>
    <property type="evidence" value="ECO:0007669"/>
    <property type="project" value="UniProtKB-KW"/>
</dbReference>
<evidence type="ECO:0000259" key="8">
    <source>
        <dbReference type="Pfam" id="PF01435"/>
    </source>
</evidence>